<proteinExistence type="predicted"/>
<gene>
    <name evidence="2" type="ORF">METZ01_LOCUS340941</name>
</gene>
<dbReference type="EMBL" id="UINC01116384">
    <property type="protein sequence ID" value="SVC88087.1"/>
    <property type="molecule type" value="Genomic_DNA"/>
</dbReference>
<accession>A0A382QSZ4</accession>
<sequence>GGGIYSENSSLIIENSYINNNTSGHQGGGVYIQDGGDSRIINSYIENNTCPGYGGGLTFYRGNLELIGTVVSNNESTNDYGGGIYVDGGHVEIIESTLQSNTANGQGGGMFFNGSGYISRSRIVNNVASGSGGGLVFCCGAETEIYNTTIAENSAGNDEGNGIYSHCNAGVEIKNSILWNSGSEEIRIEDDCISNRGFNVEFSTIKGGEEGIVLNGISLEWGDGNITSDPLLDGGHNPGTGSPAVDAGNPHAFFHDGDGSRNDMGFTGGSGINVSRTEIDFGYVGIGNSRERQITIYSNLNYGGSTISDNAASFDDDQFGLNTNLPITI</sequence>
<dbReference type="Gene3D" id="2.160.20.10">
    <property type="entry name" value="Single-stranded right-handed beta-helix, Pectin lyase-like"/>
    <property type="match status" value="1"/>
</dbReference>
<dbReference type="Pfam" id="PF13229">
    <property type="entry name" value="Beta_helix"/>
    <property type="match status" value="1"/>
</dbReference>
<dbReference type="InterPro" id="IPR012334">
    <property type="entry name" value="Pectin_lyas_fold"/>
</dbReference>
<organism evidence="2">
    <name type="scientific">marine metagenome</name>
    <dbReference type="NCBI Taxonomy" id="408172"/>
    <lineage>
        <taxon>unclassified sequences</taxon>
        <taxon>metagenomes</taxon>
        <taxon>ecological metagenomes</taxon>
    </lineage>
</organism>
<dbReference type="SMART" id="SM00710">
    <property type="entry name" value="PbH1"/>
    <property type="match status" value="6"/>
</dbReference>
<dbReference type="PANTHER" id="PTHR11319">
    <property type="entry name" value="G PROTEIN-COUPLED RECEPTOR-RELATED"/>
    <property type="match status" value="1"/>
</dbReference>
<dbReference type="AlphaFoldDB" id="A0A382QSZ4"/>
<dbReference type="InterPro" id="IPR006626">
    <property type="entry name" value="PbH1"/>
</dbReference>
<protein>
    <recommendedName>
        <fullName evidence="1">Right handed beta helix domain-containing protein</fullName>
    </recommendedName>
</protein>
<feature type="domain" description="Right handed beta helix" evidence="1">
    <location>
        <begin position="2"/>
        <end position="150"/>
    </location>
</feature>
<feature type="non-terminal residue" evidence="2">
    <location>
        <position position="1"/>
    </location>
</feature>
<name>A0A382QSZ4_9ZZZZ</name>
<dbReference type="SUPFAM" id="SSF51126">
    <property type="entry name" value="Pectin lyase-like"/>
    <property type="match status" value="1"/>
</dbReference>
<dbReference type="InterPro" id="IPR039448">
    <property type="entry name" value="Beta_helix"/>
</dbReference>
<feature type="non-terminal residue" evidence="2">
    <location>
        <position position="329"/>
    </location>
</feature>
<dbReference type="InterPro" id="IPR011050">
    <property type="entry name" value="Pectin_lyase_fold/virulence"/>
</dbReference>
<evidence type="ECO:0000313" key="2">
    <source>
        <dbReference type="EMBL" id="SVC88087.1"/>
    </source>
</evidence>
<evidence type="ECO:0000259" key="1">
    <source>
        <dbReference type="Pfam" id="PF13229"/>
    </source>
</evidence>
<reference evidence="2" key="1">
    <citation type="submission" date="2018-05" db="EMBL/GenBank/DDBJ databases">
        <authorList>
            <person name="Lanie J.A."/>
            <person name="Ng W.-L."/>
            <person name="Kazmierczak K.M."/>
            <person name="Andrzejewski T.M."/>
            <person name="Davidsen T.M."/>
            <person name="Wayne K.J."/>
            <person name="Tettelin H."/>
            <person name="Glass J.I."/>
            <person name="Rusch D."/>
            <person name="Podicherti R."/>
            <person name="Tsui H.-C.T."/>
            <person name="Winkler M.E."/>
        </authorList>
    </citation>
    <scope>NUCLEOTIDE SEQUENCE</scope>
</reference>
<dbReference type="PANTHER" id="PTHR11319:SF35">
    <property type="entry name" value="OUTER MEMBRANE PROTEIN PMPC-RELATED"/>
    <property type="match status" value="1"/>
</dbReference>